<name>A0A4Y3QUM8_STRCI</name>
<dbReference type="PANTHER" id="PTHR35273:SF2">
    <property type="entry name" value="ALPHA-GALACTOSIDASE"/>
    <property type="match status" value="1"/>
</dbReference>
<comment type="caution">
    <text evidence="2">The sequence shown here is derived from an EMBL/GenBank/DDBJ whole genome shotgun (WGS) entry which is preliminary data.</text>
</comment>
<feature type="domain" description="Glycoside-hydrolase family GH114 TIM-barrel" evidence="1">
    <location>
        <begin position="10"/>
        <end position="222"/>
    </location>
</feature>
<dbReference type="PANTHER" id="PTHR35273">
    <property type="entry name" value="ALPHA-1,4 POLYGALACTOSAMINIDASE, PUTATIVE (AFU_ORTHOLOGUE AFUA_3G07890)-RELATED"/>
    <property type="match status" value="1"/>
</dbReference>
<sequence length="235" mass="25873">MELPTPHAGFDYQIGGAYTPPDGVGVVSRDHSDEPAPGLYNVCYVNAFQAQRGAEGDWPSDLLLKDASGEIVYDGDWKEALLDLRTEKKRERIADKVGKWIDSCADKGYQAIEPDNFDSYERSKKLLTATQAQKYIRLLSKRAHAAGLAVGQKNTSQLAGAHEKNGLDFAIAEECGEWKECGSYTKAFGDHVLVIEYTDAGMATACSRWGDQLSVVRRDRDVSVPGEDGYVRETC</sequence>
<keyword evidence="3" id="KW-1185">Reference proteome</keyword>
<dbReference type="AlphaFoldDB" id="A0A4Y3QUM8"/>
<dbReference type="Gene3D" id="3.20.20.70">
    <property type="entry name" value="Aldolase class I"/>
    <property type="match status" value="1"/>
</dbReference>
<organism evidence="2 3">
    <name type="scientific">Streptomyces cacaoi</name>
    <dbReference type="NCBI Taxonomy" id="1898"/>
    <lineage>
        <taxon>Bacteria</taxon>
        <taxon>Bacillati</taxon>
        <taxon>Actinomycetota</taxon>
        <taxon>Actinomycetes</taxon>
        <taxon>Kitasatosporales</taxon>
        <taxon>Streptomycetaceae</taxon>
        <taxon>Streptomyces</taxon>
    </lineage>
</organism>
<evidence type="ECO:0000313" key="2">
    <source>
        <dbReference type="EMBL" id="GEB48108.1"/>
    </source>
</evidence>
<evidence type="ECO:0000313" key="3">
    <source>
        <dbReference type="Proteomes" id="UP000319210"/>
    </source>
</evidence>
<dbReference type="Pfam" id="PF03537">
    <property type="entry name" value="Glyco_hydro_114"/>
    <property type="match status" value="1"/>
</dbReference>
<accession>A0A4Y3QUM8</accession>
<dbReference type="Proteomes" id="UP000319210">
    <property type="component" value="Unassembled WGS sequence"/>
</dbReference>
<protein>
    <recommendedName>
        <fullName evidence="1">Glycoside-hydrolase family GH114 TIM-barrel domain-containing protein</fullName>
    </recommendedName>
</protein>
<dbReference type="InterPro" id="IPR013785">
    <property type="entry name" value="Aldolase_TIM"/>
</dbReference>
<reference evidence="2 3" key="1">
    <citation type="submission" date="2019-06" db="EMBL/GenBank/DDBJ databases">
        <title>Whole genome shotgun sequence of Streptomyces cacaoi subsp. cacaoi NBRC 12748.</title>
        <authorList>
            <person name="Hosoyama A."/>
            <person name="Uohara A."/>
            <person name="Ohji S."/>
            <person name="Ichikawa N."/>
        </authorList>
    </citation>
    <scope>NUCLEOTIDE SEQUENCE [LARGE SCALE GENOMIC DNA]</scope>
    <source>
        <strain evidence="2 3">NBRC 12748</strain>
    </source>
</reference>
<proteinExistence type="predicted"/>
<dbReference type="InterPro" id="IPR017853">
    <property type="entry name" value="GH"/>
</dbReference>
<dbReference type="EMBL" id="BJMM01000002">
    <property type="protein sequence ID" value="GEB48108.1"/>
    <property type="molecule type" value="Genomic_DNA"/>
</dbReference>
<evidence type="ECO:0000259" key="1">
    <source>
        <dbReference type="Pfam" id="PF03537"/>
    </source>
</evidence>
<dbReference type="SUPFAM" id="SSF51445">
    <property type="entry name" value="(Trans)glycosidases"/>
    <property type="match status" value="1"/>
</dbReference>
<gene>
    <name evidence="2" type="ORF">SCA03_06590</name>
</gene>
<dbReference type="InterPro" id="IPR004352">
    <property type="entry name" value="GH114_TIM-barrel"/>
</dbReference>